<accession>A0A7I8VBH9</accession>
<keyword evidence="6 9" id="KW-0472">Membrane</keyword>
<dbReference type="InterPro" id="IPR000276">
    <property type="entry name" value="GPCR_Rhodpsn"/>
</dbReference>
<name>A0A7I8VBH9_9ANNE</name>
<evidence type="ECO:0000259" key="10">
    <source>
        <dbReference type="PROSITE" id="PS50262"/>
    </source>
</evidence>
<keyword evidence="4 9" id="KW-1133">Transmembrane helix</keyword>
<evidence type="ECO:0000256" key="6">
    <source>
        <dbReference type="ARBA" id="ARBA00023136"/>
    </source>
</evidence>
<sequence length="224" mass="25826">MSKRRALAGIGIVWTASSAISFVPIYLGWFASEDFELYVDNPECGLDVNRPYAVISSFTSFYAPLLVMVVVYSKIFRIAREQAREIAKLERFGNGDRLRKKSKKISRDAKAIKTLGTLMGLFCISWLPFFIMYVVMPFCKNCPMPDEVEMFITWLGYANSLINPCVYAFLNRDFRYAFATILRCKRFCDRRSDVGLVLEHRHVRLPTSDCAAELMEENRREMSS</sequence>
<dbReference type="PROSITE" id="PS50262">
    <property type="entry name" value="G_PROTEIN_RECEP_F1_2"/>
    <property type="match status" value="1"/>
</dbReference>
<keyword evidence="7" id="KW-0675">Receptor</keyword>
<dbReference type="PANTHER" id="PTHR24248:SF195">
    <property type="entry name" value="D(1) DOPAMINE RECEPTOR-LIKE"/>
    <property type="match status" value="1"/>
</dbReference>
<evidence type="ECO:0000256" key="3">
    <source>
        <dbReference type="ARBA" id="ARBA00022692"/>
    </source>
</evidence>
<reference evidence="11 12" key="1">
    <citation type="submission" date="2020-08" db="EMBL/GenBank/DDBJ databases">
        <authorList>
            <person name="Hejnol A."/>
        </authorList>
    </citation>
    <scope>NUCLEOTIDE SEQUENCE [LARGE SCALE GENOMIC DNA]</scope>
</reference>
<dbReference type="Pfam" id="PF00001">
    <property type="entry name" value="7tm_1"/>
    <property type="match status" value="1"/>
</dbReference>
<organism evidence="11 12">
    <name type="scientific">Dimorphilus gyrociliatus</name>
    <dbReference type="NCBI Taxonomy" id="2664684"/>
    <lineage>
        <taxon>Eukaryota</taxon>
        <taxon>Metazoa</taxon>
        <taxon>Spiralia</taxon>
        <taxon>Lophotrochozoa</taxon>
        <taxon>Annelida</taxon>
        <taxon>Polychaeta</taxon>
        <taxon>Polychaeta incertae sedis</taxon>
        <taxon>Dinophilidae</taxon>
        <taxon>Dimorphilus</taxon>
    </lineage>
</organism>
<dbReference type="Proteomes" id="UP000549394">
    <property type="component" value="Unassembled WGS sequence"/>
</dbReference>
<dbReference type="PANTHER" id="PTHR24248">
    <property type="entry name" value="ADRENERGIC RECEPTOR-RELATED G-PROTEIN COUPLED RECEPTOR"/>
    <property type="match status" value="1"/>
</dbReference>
<dbReference type="GO" id="GO:0005886">
    <property type="term" value="C:plasma membrane"/>
    <property type="evidence" value="ECO:0007669"/>
    <property type="project" value="UniProtKB-SubCell"/>
</dbReference>
<evidence type="ECO:0000256" key="7">
    <source>
        <dbReference type="ARBA" id="ARBA00023170"/>
    </source>
</evidence>
<keyword evidence="3 9" id="KW-0812">Transmembrane</keyword>
<feature type="domain" description="G-protein coupled receptors family 1 profile" evidence="10">
    <location>
        <begin position="1"/>
        <end position="167"/>
    </location>
</feature>
<keyword evidence="5" id="KW-0297">G-protein coupled receptor</keyword>
<dbReference type="Gene3D" id="1.20.1070.10">
    <property type="entry name" value="Rhodopsin 7-helix transmembrane proteins"/>
    <property type="match status" value="1"/>
</dbReference>
<gene>
    <name evidence="11" type="ORF">DGYR_LOCUS2047</name>
</gene>
<keyword evidence="12" id="KW-1185">Reference proteome</keyword>
<feature type="transmembrane region" description="Helical" evidence="9">
    <location>
        <begin position="51"/>
        <end position="72"/>
    </location>
</feature>
<evidence type="ECO:0000256" key="8">
    <source>
        <dbReference type="ARBA" id="ARBA00023224"/>
    </source>
</evidence>
<dbReference type="EMBL" id="CAJFCJ010000003">
    <property type="protein sequence ID" value="CAD5112994.1"/>
    <property type="molecule type" value="Genomic_DNA"/>
</dbReference>
<proteinExistence type="predicted"/>
<evidence type="ECO:0000256" key="2">
    <source>
        <dbReference type="ARBA" id="ARBA00022475"/>
    </source>
</evidence>
<evidence type="ECO:0000313" key="11">
    <source>
        <dbReference type="EMBL" id="CAD5112994.1"/>
    </source>
</evidence>
<dbReference type="PRINTS" id="PR00237">
    <property type="entry name" value="GPCRRHODOPSN"/>
</dbReference>
<keyword evidence="8" id="KW-0807">Transducer</keyword>
<evidence type="ECO:0000256" key="4">
    <source>
        <dbReference type="ARBA" id="ARBA00022989"/>
    </source>
</evidence>
<comment type="subcellular location">
    <subcellularLocation>
        <location evidence="1">Cell membrane</location>
        <topology evidence="1">Multi-pass membrane protein</topology>
    </subcellularLocation>
</comment>
<evidence type="ECO:0000256" key="1">
    <source>
        <dbReference type="ARBA" id="ARBA00004651"/>
    </source>
</evidence>
<evidence type="ECO:0000256" key="5">
    <source>
        <dbReference type="ARBA" id="ARBA00023040"/>
    </source>
</evidence>
<dbReference type="GO" id="GO:0004930">
    <property type="term" value="F:G protein-coupled receptor activity"/>
    <property type="evidence" value="ECO:0007669"/>
    <property type="project" value="UniProtKB-KW"/>
</dbReference>
<keyword evidence="2" id="KW-1003">Cell membrane</keyword>
<comment type="caution">
    <text evidence="11">The sequence shown here is derived from an EMBL/GenBank/DDBJ whole genome shotgun (WGS) entry which is preliminary data.</text>
</comment>
<dbReference type="GO" id="GO:0071880">
    <property type="term" value="P:adenylate cyclase-activating adrenergic receptor signaling pathway"/>
    <property type="evidence" value="ECO:0007669"/>
    <property type="project" value="TreeGrafter"/>
</dbReference>
<protein>
    <recommendedName>
        <fullName evidence="10">G-protein coupled receptors family 1 profile domain-containing protein</fullName>
    </recommendedName>
</protein>
<dbReference type="InterPro" id="IPR017452">
    <property type="entry name" value="GPCR_Rhodpsn_7TM"/>
</dbReference>
<feature type="transmembrane region" description="Helical" evidence="9">
    <location>
        <begin position="111"/>
        <end position="131"/>
    </location>
</feature>
<dbReference type="OrthoDB" id="5957871at2759"/>
<feature type="transmembrane region" description="Helical" evidence="9">
    <location>
        <begin position="151"/>
        <end position="170"/>
    </location>
</feature>
<feature type="transmembrane region" description="Helical" evidence="9">
    <location>
        <begin position="7"/>
        <end position="31"/>
    </location>
</feature>
<evidence type="ECO:0000313" key="12">
    <source>
        <dbReference type="Proteomes" id="UP000549394"/>
    </source>
</evidence>
<dbReference type="SUPFAM" id="SSF81321">
    <property type="entry name" value="Family A G protein-coupled receptor-like"/>
    <property type="match status" value="1"/>
</dbReference>
<evidence type="ECO:0000256" key="9">
    <source>
        <dbReference type="SAM" id="Phobius"/>
    </source>
</evidence>
<dbReference type="GO" id="GO:0043410">
    <property type="term" value="P:positive regulation of MAPK cascade"/>
    <property type="evidence" value="ECO:0007669"/>
    <property type="project" value="TreeGrafter"/>
</dbReference>
<dbReference type="AlphaFoldDB" id="A0A7I8VBH9"/>